<feature type="DNA-binding region" description="OmpR/PhoB-type" evidence="8">
    <location>
        <begin position="124"/>
        <end position="220"/>
    </location>
</feature>
<dbReference type="InterPro" id="IPR011006">
    <property type="entry name" value="CheY-like_superfamily"/>
</dbReference>
<name>A0A732CXJ7_SALDU</name>
<dbReference type="FunFam" id="3.40.50.2300:FF:000002">
    <property type="entry name" value="DNA-binding response regulator PhoP"/>
    <property type="match status" value="1"/>
</dbReference>
<reference evidence="11" key="1">
    <citation type="journal article" date="2018" name="Genome Biol.">
        <title>SKESA: strategic k-mer extension for scrupulous assemblies.</title>
        <authorList>
            <person name="Souvorov A."/>
            <person name="Agarwala R."/>
            <person name="Lipman D.J."/>
        </authorList>
    </citation>
    <scope>NUCLEOTIDE SEQUENCE</scope>
    <source>
        <strain evidence="11">10-1049</strain>
    </source>
</reference>
<dbReference type="EMBL" id="DAASCL010000013">
    <property type="protein sequence ID" value="HAE4977391.1"/>
    <property type="molecule type" value="Genomic_DNA"/>
</dbReference>
<dbReference type="PROSITE" id="PS50110">
    <property type="entry name" value="RESPONSE_REGULATORY"/>
    <property type="match status" value="1"/>
</dbReference>
<dbReference type="InterPro" id="IPR001789">
    <property type="entry name" value="Sig_transdc_resp-reg_receiver"/>
</dbReference>
<organism evidence="11">
    <name type="scientific">Salmonella dublin</name>
    <dbReference type="NCBI Taxonomy" id="98360"/>
    <lineage>
        <taxon>Bacteria</taxon>
        <taxon>Pseudomonadati</taxon>
        <taxon>Pseudomonadota</taxon>
        <taxon>Gammaproteobacteria</taxon>
        <taxon>Enterobacterales</taxon>
        <taxon>Enterobacteriaceae</taxon>
        <taxon>Salmonella</taxon>
    </lineage>
</organism>
<keyword evidence="2" id="KW-0902">Two-component regulatory system</keyword>
<accession>A0A732CXJ7</accession>
<dbReference type="GO" id="GO:0005829">
    <property type="term" value="C:cytosol"/>
    <property type="evidence" value="ECO:0007669"/>
    <property type="project" value="TreeGrafter"/>
</dbReference>
<dbReference type="PROSITE" id="PS51755">
    <property type="entry name" value="OMPR_PHOB"/>
    <property type="match status" value="1"/>
</dbReference>
<proteinExistence type="predicted"/>
<dbReference type="SMART" id="SM00862">
    <property type="entry name" value="Trans_reg_C"/>
    <property type="match status" value="1"/>
</dbReference>
<reference evidence="11" key="2">
    <citation type="submission" date="2018-07" db="EMBL/GenBank/DDBJ databases">
        <authorList>
            <consortium name="NCBI Pathogen Detection Project"/>
        </authorList>
    </citation>
    <scope>NUCLEOTIDE SEQUENCE</scope>
    <source>
        <strain evidence="11">10-1049</strain>
    </source>
</reference>
<keyword evidence="3" id="KW-0805">Transcription regulation</keyword>
<evidence type="ECO:0000256" key="4">
    <source>
        <dbReference type="ARBA" id="ARBA00023125"/>
    </source>
</evidence>
<dbReference type="SUPFAM" id="SSF46894">
    <property type="entry name" value="C-terminal effector domain of the bipartite response regulators"/>
    <property type="match status" value="1"/>
</dbReference>
<evidence type="ECO:0000259" key="9">
    <source>
        <dbReference type="PROSITE" id="PS50110"/>
    </source>
</evidence>
<keyword evidence="6" id="KW-0804">Transcription</keyword>
<evidence type="ECO:0000256" key="2">
    <source>
        <dbReference type="ARBA" id="ARBA00023012"/>
    </source>
</evidence>
<feature type="domain" description="Response regulatory" evidence="9">
    <location>
        <begin position="2"/>
        <end position="116"/>
    </location>
</feature>
<evidence type="ECO:0000256" key="6">
    <source>
        <dbReference type="ARBA" id="ARBA00023163"/>
    </source>
</evidence>
<evidence type="ECO:0000256" key="1">
    <source>
        <dbReference type="ARBA" id="ARBA00022553"/>
    </source>
</evidence>
<dbReference type="InterPro" id="IPR036388">
    <property type="entry name" value="WH-like_DNA-bd_sf"/>
</dbReference>
<dbReference type="CDD" id="cd17624">
    <property type="entry name" value="REC_OmpR_PmrA-like"/>
    <property type="match status" value="1"/>
</dbReference>
<dbReference type="GO" id="GO:0000156">
    <property type="term" value="F:phosphorelay response regulator activity"/>
    <property type="evidence" value="ECO:0007669"/>
    <property type="project" value="TreeGrafter"/>
</dbReference>
<evidence type="ECO:0000256" key="5">
    <source>
        <dbReference type="ARBA" id="ARBA00023159"/>
    </source>
</evidence>
<dbReference type="PANTHER" id="PTHR48111">
    <property type="entry name" value="REGULATOR OF RPOS"/>
    <property type="match status" value="1"/>
</dbReference>
<dbReference type="Gene3D" id="6.10.250.690">
    <property type="match status" value="1"/>
</dbReference>
<comment type="caution">
    <text evidence="11">The sequence shown here is derived from an EMBL/GenBank/DDBJ whole genome shotgun (WGS) entry which is preliminary data.</text>
</comment>
<keyword evidence="5" id="KW-0010">Activator</keyword>
<dbReference type="AlphaFoldDB" id="A0A732CXJ7"/>
<dbReference type="SMART" id="SM00448">
    <property type="entry name" value="REC"/>
    <property type="match status" value="1"/>
</dbReference>
<dbReference type="Gene3D" id="3.40.50.2300">
    <property type="match status" value="1"/>
</dbReference>
<dbReference type="PANTHER" id="PTHR48111:SF67">
    <property type="entry name" value="TRANSCRIPTIONAL REGULATORY PROTEIN TCTD"/>
    <property type="match status" value="1"/>
</dbReference>
<dbReference type="GO" id="GO:0032993">
    <property type="term" value="C:protein-DNA complex"/>
    <property type="evidence" value="ECO:0007669"/>
    <property type="project" value="TreeGrafter"/>
</dbReference>
<dbReference type="Pfam" id="PF00072">
    <property type="entry name" value="Response_reg"/>
    <property type="match status" value="1"/>
</dbReference>
<evidence type="ECO:0000313" key="11">
    <source>
        <dbReference type="EMBL" id="HAE4977391.1"/>
    </source>
</evidence>
<evidence type="ECO:0000256" key="8">
    <source>
        <dbReference type="PROSITE-ProRule" id="PRU01091"/>
    </source>
</evidence>
<dbReference type="CDD" id="cd00383">
    <property type="entry name" value="trans_reg_C"/>
    <property type="match status" value="1"/>
</dbReference>
<dbReference type="InterPro" id="IPR016032">
    <property type="entry name" value="Sig_transdc_resp-reg_C-effctor"/>
</dbReference>
<feature type="modified residue" description="4-aspartylphosphate" evidence="7">
    <location>
        <position position="51"/>
    </location>
</feature>
<protein>
    <submittedName>
        <fullName evidence="11">Response regulator transcription factor</fullName>
    </submittedName>
</protein>
<dbReference type="SUPFAM" id="SSF52172">
    <property type="entry name" value="CheY-like"/>
    <property type="match status" value="1"/>
</dbReference>
<dbReference type="Pfam" id="PF00486">
    <property type="entry name" value="Trans_reg_C"/>
    <property type="match status" value="1"/>
</dbReference>
<feature type="domain" description="OmpR/PhoB-type" evidence="10">
    <location>
        <begin position="124"/>
        <end position="220"/>
    </location>
</feature>
<dbReference type="InterPro" id="IPR001867">
    <property type="entry name" value="OmpR/PhoB-type_DNA-bd"/>
</dbReference>
<evidence type="ECO:0000256" key="7">
    <source>
        <dbReference type="PROSITE-ProRule" id="PRU00169"/>
    </source>
</evidence>
<gene>
    <name evidence="11" type="ORF">G4G51_001934</name>
</gene>
<dbReference type="GO" id="GO:0006355">
    <property type="term" value="P:regulation of DNA-templated transcription"/>
    <property type="evidence" value="ECO:0007669"/>
    <property type="project" value="InterPro"/>
</dbReference>
<evidence type="ECO:0000256" key="3">
    <source>
        <dbReference type="ARBA" id="ARBA00023015"/>
    </source>
</evidence>
<sequence>MRILLVEDDAMIGEIVAESLREASFAVDWVKNGNDALSTFGTQHYDLVLLDLGLPGKDGFSVMAGMRKHNATVSVLIMTARDALEDRLRGLNGGADDYIIKPFDLSELVARIHAVLRRNSGSGSPVLTNGELILDPDSHEVQIITSGLSFLLSNREFAVLEALLIRPGGILSRSDLEDRIYGWGEEVESNAIEFLIHSLRKKIGRDAIRNVRGVGWLVPKNK</sequence>
<evidence type="ECO:0000259" key="10">
    <source>
        <dbReference type="PROSITE" id="PS51755"/>
    </source>
</evidence>
<dbReference type="GO" id="GO:0000976">
    <property type="term" value="F:transcription cis-regulatory region binding"/>
    <property type="evidence" value="ECO:0007669"/>
    <property type="project" value="TreeGrafter"/>
</dbReference>
<dbReference type="Gene3D" id="1.10.10.10">
    <property type="entry name" value="Winged helix-like DNA-binding domain superfamily/Winged helix DNA-binding domain"/>
    <property type="match status" value="1"/>
</dbReference>
<keyword evidence="4 8" id="KW-0238">DNA-binding</keyword>
<keyword evidence="1 7" id="KW-0597">Phosphoprotein</keyword>
<dbReference type="InterPro" id="IPR039420">
    <property type="entry name" value="WalR-like"/>
</dbReference>